<dbReference type="FunFam" id="2.60.40.10:FF:000943">
    <property type="entry name" value="Classical MHC class I molecule, alpha-chain"/>
    <property type="match status" value="1"/>
</dbReference>
<accession>A0A3S2LJV7</accession>
<dbReference type="InterPro" id="IPR011161">
    <property type="entry name" value="MHC_I-like_Ag-recog"/>
</dbReference>
<dbReference type="InterPro" id="IPR011162">
    <property type="entry name" value="MHC_I/II-like_Ag-recog"/>
</dbReference>
<feature type="region of interest" description="Disordered" evidence="3">
    <location>
        <begin position="336"/>
        <end position="409"/>
    </location>
</feature>
<evidence type="ECO:0000256" key="1">
    <source>
        <dbReference type="ARBA" id="ARBA00023180"/>
    </source>
</evidence>
<dbReference type="Gene3D" id="3.30.500.10">
    <property type="entry name" value="MHC class I-like antigen recognition-like"/>
    <property type="match status" value="1"/>
</dbReference>
<dbReference type="EMBL" id="ML136733">
    <property type="protein sequence ID" value="RVE55431.1"/>
    <property type="molecule type" value="Genomic_DNA"/>
</dbReference>
<sequence length="434" mass="49845">MKKIILQLFLCLTVSAVKHSLKFFFTASSGKINFPEFLGLTVVDDVEIGYCDNITRRGEPKQDWIRTLMKINPHLLQLFPNQCLHNHYFLKADMDFFNQRLHQTEGSHIHQRMSGCEWDDDSGEIKGFVQYGYDGEDFLALDMQTMTWITPNAQFVLIKHLWNADKKRLEINKNIYILMCPKDLKDYVHYGRSFLQKTERPSVFLLQKTPSSMVNCHATGFYPHRADLLWRKDGEEIHEGAKKREILPNHDGTFQMSSELNVSLIKHEDWRRYECVFQLYGVQEDIITTLDKAEIQTNWGSPAEVSDGIIVGVVGVVLLVTSGVVCCRWMNRNDDPGRTNNVEKRAADGKHKETDRKGENESNEVDRHYLLQGLETEQGEESPCSPSITFGCQSTENTQSGKPVPLTEEKYTDKDYIYIPTHSAGSLTRKPEGI</sequence>
<dbReference type="PRINTS" id="PR01638">
    <property type="entry name" value="MHCCLASSI"/>
</dbReference>
<feature type="chain" id="PRO_5018704397" description="Ig-like domain-containing protein" evidence="4">
    <location>
        <begin position="17"/>
        <end position="434"/>
    </location>
</feature>
<dbReference type="PROSITE" id="PS50835">
    <property type="entry name" value="IG_LIKE"/>
    <property type="match status" value="1"/>
</dbReference>
<feature type="compositionally biased region" description="Basic and acidic residues" evidence="3">
    <location>
        <begin position="336"/>
        <end position="369"/>
    </location>
</feature>
<dbReference type="GO" id="GO:0009897">
    <property type="term" value="C:external side of plasma membrane"/>
    <property type="evidence" value="ECO:0007669"/>
    <property type="project" value="TreeGrafter"/>
</dbReference>
<dbReference type="GO" id="GO:0005615">
    <property type="term" value="C:extracellular space"/>
    <property type="evidence" value="ECO:0007669"/>
    <property type="project" value="TreeGrafter"/>
</dbReference>
<dbReference type="InterPro" id="IPR013783">
    <property type="entry name" value="Ig-like_fold"/>
</dbReference>
<dbReference type="AlphaFoldDB" id="A0A3S2LJV7"/>
<keyword evidence="4" id="KW-0732">Signal</keyword>
<evidence type="ECO:0000256" key="4">
    <source>
        <dbReference type="SAM" id="SignalP"/>
    </source>
</evidence>
<proteinExistence type="inferred from homology"/>
<feature type="domain" description="Ig-like" evidence="5">
    <location>
        <begin position="201"/>
        <end position="275"/>
    </location>
</feature>
<keyword evidence="7" id="KW-1185">Reference proteome</keyword>
<dbReference type="InterPro" id="IPR003597">
    <property type="entry name" value="Ig_C1-set"/>
</dbReference>
<evidence type="ECO:0000259" key="5">
    <source>
        <dbReference type="PROSITE" id="PS50835"/>
    </source>
</evidence>
<dbReference type="InterPro" id="IPR037055">
    <property type="entry name" value="MHC_I-like_Ag-recog_sf"/>
</dbReference>
<evidence type="ECO:0000313" key="6">
    <source>
        <dbReference type="EMBL" id="RVE55431.1"/>
    </source>
</evidence>
<dbReference type="InterPro" id="IPR036179">
    <property type="entry name" value="Ig-like_dom_sf"/>
</dbReference>
<feature type="compositionally biased region" description="Polar residues" evidence="3">
    <location>
        <begin position="384"/>
        <end position="401"/>
    </location>
</feature>
<dbReference type="Proteomes" id="UP000283210">
    <property type="component" value="Unassembled WGS sequence"/>
</dbReference>
<protein>
    <recommendedName>
        <fullName evidence="5">Ig-like domain-containing protein</fullName>
    </recommendedName>
</protein>
<comment type="similarity">
    <text evidence="2">Belongs to the MHC class I family.</text>
</comment>
<dbReference type="GO" id="GO:0006955">
    <property type="term" value="P:immune response"/>
    <property type="evidence" value="ECO:0007669"/>
    <property type="project" value="TreeGrafter"/>
</dbReference>
<gene>
    <name evidence="6" type="ORF">OJAV_G00236380</name>
</gene>
<keyword evidence="1" id="KW-0325">Glycoprotein</keyword>
<dbReference type="Pfam" id="PF07654">
    <property type="entry name" value="C1-set"/>
    <property type="match status" value="1"/>
</dbReference>
<dbReference type="InterPro" id="IPR001039">
    <property type="entry name" value="MHC_I_a_a1/a2"/>
</dbReference>
<dbReference type="OrthoDB" id="8936120at2759"/>
<evidence type="ECO:0000256" key="2">
    <source>
        <dbReference type="RuleBase" id="RU004439"/>
    </source>
</evidence>
<dbReference type="Pfam" id="PF00129">
    <property type="entry name" value="MHC_I"/>
    <property type="match status" value="1"/>
</dbReference>
<dbReference type="SMART" id="SM00407">
    <property type="entry name" value="IGc1"/>
    <property type="match status" value="1"/>
</dbReference>
<dbReference type="PANTHER" id="PTHR16675:SF237">
    <property type="entry name" value="MHC CLASS I ANTIGEN TRANSCRIPT VARIANT 1-RELATED"/>
    <property type="match status" value="1"/>
</dbReference>
<dbReference type="SUPFAM" id="SSF48726">
    <property type="entry name" value="Immunoglobulin"/>
    <property type="match status" value="1"/>
</dbReference>
<reference evidence="6 7" key="2">
    <citation type="submission" date="2019-01" db="EMBL/GenBank/DDBJ databases">
        <title>A chromosome length genome reference of the Java medaka (oryzias javanicus).</title>
        <authorList>
            <person name="Herpin A."/>
            <person name="Takehana Y."/>
            <person name="Naruse K."/>
            <person name="Ansai S."/>
            <person name="Kawaguchi M."/>
        </authorList>
    </citation>
    <scope>NUCLEOTIDE SEQUENCE [LARGE SCALE GENOMIC DNA]</scope>
    <source>
        <strain evidence="6">RS831</strain>
        <tissue evidence="6">Whole body</tissue>
    </source>
</reference>
<evidence type="ECO:0000313" key="7">
    <source>
        <dbReference type="Proteomes" id="UP000283210"/>
    </source>
</evidence>
<dbReference type="PANTHER" id="PTHR16675">
    <property type="entry name" value="MHC CLASS I-RELATED"/>
    <property type="match status" value="1"/>
</dbReference>
<reference evidence="6 7" key="1">
    <citation type="submission" date="2018-11" db="EMBL/GenBank/DDBJ databases">
        <authorList>
            <person name="Lopez-Roques C."/>
            <person name="Donnadieu C."/>
            <person name="Bouchez O."/>
            <person name="Klopp C."/>
            <person name="Cabau C."/>
            <person name="Zahm M."/>
        </authorList>
    </citation>
    <scope>NUCLEOTIDE SEQUENCE [LARGE SCALE GENOMIC DNA]</scope>
    <source>
        <strain evidence="6">RS831</strain>
        <tissue evidence="6">Whole body</tissue>
    </source>
</reference>
<evidence type="ECO:0000256" key="3">
    <source>
        <dbReference type="SAM" id="MobiDB-lite"/>
    </source>
</evidence>
<organism evidence="6 7">
    <name type="scientific">Oryzias javanicus</name>
    <name type="common">Javanese ricefish</name>
    <name type="synonym">Aplocheilus javanicus</name>
    <dbReference type="NCBI Taxonomy" id="123683"/>
    <lineage>
        <taxon>Eukaryota</taxon>
        <taxon>Metazoa</taxon>
        <taxon>Chordata</taxon>
        <taxon>Craniata</taxon>
        <taxon>Vertebrata</taxon>
        <taxon>Euteleostomi</taxon>
        <taxon>Actinopterygii</taxon>
        <taxon>Neopterygii</taxon>
        <taxon>Teleostei</taxon>
        <taxon>Neoteleostei</taxon>
        <taxon>Acanthomorphata</taxon>
        <taxon>Ovalentaria</taxon>
        <taxon>Atherinomorphae</taxon>
        <taxon>Beloniformes</taxon>
        <taxon>Adrianichthyidae</taxon>
        <taxon>Oryziinae</taxon>
        <taxon>Oryzias</taxon>
    </lineage>
</organism>
<feature type="signal peptide" evidence="4">
    <location>
        <begin position="1"/>
        <end position="16"/>
    </location>
</feature>
<dbReference type="InterPro" id="IPR050208">
    <property type="entry name" value="MHC_class-I_related"/>
</dbReference>
<dbReference type="Gene3D" id="2.60.40.10">
    <property type="entry name" value="Immunoglobulins"/>
    <property type="match status" value="1"/>
</dbReference>
<name>A0A3S2LJV7_ORYJA</name>
<dbReference type="InterPro" id="IPR007110">
    <property type="entry name" value="Ig-like_dom"/>
</dbReference>
<dbReference type="SUPFAM" id="SSF54452">
    <property type="entry name" value="MHC antigen-recognition domain"/>
    <property type="match status" value="1"/>
</dbReference>